<sequence length="117" mass="13150">MLSGQKKYDVLKEVFSPVLREINDLIDKGSINIDGVSVRIYFILGGDYKLVLQYTTMDEFMDSNSRKESLSGDGDDDHNDDNDDDNDDGDDDDHDDNDNGDDDDNDVRGYNVDSSVN</sequence>
<accession>A0A1X7T3M5</accession>
<name>A0A1X7T3M5_AMPQE</name>
<dbReference type="EnsemblMetazoa" id="Aqu2.1.09068_001">
    <property type="protein sequence ID" value="Aqu2.1.09068_001"/>
    <property type="gene ID" value="Aqu2.1.09068"/>
</dbReference>
<evidence type="ECO:0000256" key="1">
    <source>
        <dbReference type="SAM" id="MobiDB-lite"/>
    </source>
</evidence>
<feature type="compositionally biased region" description="Acidic residues" evidence="1">
    <location>
        <begin position="73"/>
        <end position="105"/>
    </location>
</feature>
<dbReference type="InParanoid" id="A0A1X7T3M5"/>
<organism evidence="2">
    <name type="scientific">Amphimedon queenslandica</name>
    <name type="common">Sponge</name>
    <dbReference type="NCBI Taxonomy" id="400682"/>
    <lineage>
        <taxon>Eukaryota</taxon>
        <taxon>Metazoa</taxon>
        <taxon>Porifera</taxon>
        <taxon>Demospongiae</taxon>
        <taxon>Heteroscleromorpha</taxon>
        <taxon>Haplosclerida</taxon>
        <taxon>Niphatidae</taxon>
        <taxon>Amphimedon</taxon>
    </lineage>
</organism>
<reference evidence="2" key="1">
    <citation type="submission" date="2017-05" db="UniProtKB">
        <authorList>
            <consortium name="EnsemblMetazoa"/>
        </authorList>
    </citation>
    <scope>IDENTIFICATION</scope>
</reference>
<proteinExistence type="predicted"/>
<evidence type="ECO:0000313" key="2">
    <source>
        <dbReference type="EnsemblMetazoa" id="Aqu2.1.09068_001"/>
    </source>
</evidence>
<dbReference type="AlphaFoldDB" id="A0A1X7T3M5"/>
<protein>
    <submittedName>
        <fullName evidence="2">Uncharacterized protein</fullName>
    </submittedName>
</protein>
<feature type="region of interest" description="Disordered" evidence="1">
    <location>
        <begin position="62"/>
        <end position="117"/>
    </location>
</feature>